<evidence type="ECO:0000313" key="4">
    <source>
        <dbReference type="Proteomes" id="UP000008022"/>
    </source>
</evidence>
<evidence type="ECO:0000256" key="1">
    <source>
        <dbReference type="PROSITE-ProRule" id="PRU00094"/>
    </source>
</evidence>
<keyword evidence="1" id="KW-0862">Zinc</keyword>
<dbReference type="Gramene" id="ORUFI05G04010.1">
    <property type="protein sequence ID" value="ORUFI05G04010.1"/>
    <property type="gene ID" value="ORUFI05G04010"/>
</dbReference>
<organism evidence="3 4">
    <name type="scientific">Oryza rufipogon</name>
    <name type="common">Brownbeard rice</name>
    <name type="synonym">Asian wild rice</name>
    <dbReference type="NCBI Taxonomy" id="4529"/>
    <lineage>
        <taxon>Eukaryota</taxon>
        <taxon>Viridiplantae</taxon>
        <taxon>Streptophyta</taxon>
        <taxon>Embryophyta</taxon>
        <taxon>Tracheophyta</taxon>
        <taxon>Spermatophyta</taxon>
        <taxon>Magnoliopsida</taxon>
        <taxon>Liliopsida</taxon>
        <taxon>Poales</taxon>
        <taxon>Poaceae</taxon>
        <taxon>BOP clade</taxon>
        <taxon>Oryzoideae</taxon>
        <taxon>Oryzeae</taxon>
        <taxon>Oryzinae</taxon>
        <taxon>Oryza</taxon>
    </lineage>
</organism>
<dbReference type="PROSITE" id="PS50114">
    <property type="entry name" value="GATA_ZN_FINGER_2"/>
    <property type="match status" value="1"/>
</dbReference>
<feature type="domain" description="GATA-type" evidence="2">
    <location>
        <begin position="21"/>
        <end position="44"/>
    </location>
</feature>
<proteinExistence type="predicted"/>
<dbReference type="STRING" id="4529.A0A0E0PHR5"/>
<dbReference type="GO" id="GO:0043565">
    <property type="term" value="F:sequence-specific DNA binding"/>
    <property type="evidence" value="ECO:0007669"/>
    <property type="project" value="InterPro"/>
</dbReference>
<dbReference type="GO" id="GO:0006355">
    <property type="term" value="P:regulation of DNA-templated transcription"/>
    <property type="evidence" value="ECO:0007669"/>
    <property type="project" value="InterPro"/>
</dbReference>
<dbReference type="AlphaFoldDB" id="A0A0E0PHR5"/>
<dbReference type="Proteomes" id="UP000008022">
    <property type="component" value="Unassembled WGS sequence"/>
</dbReference>
<reference evidence="4" key="1">
    <citation type="submission" date="2013-06" db="EMBL/GenBank/DDBJ databases">
        <authorList>
            <person name="Zhao Q."/>
        </authorList>
    </citation>
    <scope>NUCLEOTIDE SEQUENCE</scope>
    <source>
        <strain evidence="4">cv. W1943</strain>
    </source>
</reference>
<sequence length="150" mass="15883">MGSSDQKVIGIAAAAAAAAEEAGRRCCVECGATTTPMWRGGPTGPRISEIVISRSKSDCEGAMEGNCVPLKRLVQQVDFLLSSTGITESCQCVAVSCANQMGLQKAANVLLFLVPIRVLTMENNSCDILHIIRIIGRGCGIESKTRIIDR</sequence>
<accession>A0A0E0PHR5</accession>
<evidence type="ECO:0000313" key="3">
    <source>
        <dbReference type="EnsemblPlants" id="ORUFI05G04010.1"/>
    </source>
</evidence>
<keyword evidence="1" id="KW-0479">Metal-binding</keyword>
<dbReference type="InterPro" id="IPR013088">
    <property type="entry name" value="Znf_NHR/GATA"/>
</dbReference>
<dbReference type="GO" id="GO:0008270">
    <property type="term" value="F:zinc ion binding"/>
    <property type="evidence" value="ECO:0007669"/>
    <property type="project" value="UniProtKB-KW"/>
</dbReference>
<dbReference type="HOGENOM" id="CLU_105607_0_0_1"/>
<dbReference type="Gene3D" id="3.30.50.10">
    <property type="entry name" value="Erythroid Transcription Factor GATA-1, subunit A"/>
    <property type="match status" value="1"/>
</dbReference>
<evidence type="ECO:0000259" key="2">
    <source>
        <dbReference type="PROSITE" id="PS50114"/>
    </source>
</evidence>
<dbReference type="InterPro" id="IPR000679">
    <property type="entry name" value="Znf_GATA"/>
</dbReference>
<dbReference type="OMA" id="ITESCQC"/>
<dbReference type="EnsemblPlants" id="ORUFI05G04010.1">
    <property type="protein sequence ID" value="ORUFI05G04010.1"/>
    <property type="gene ID" value="ORUFI05G04010"/>
</dbReference>
<reference evidence="3" key="2">
    <citation type="submission" date="2015-06" db="UniProtKB">
        <authorList>
            <consortium name="EnsemblPlants"/>
        </authorList>
    </citation>
    <scope>IDENTIFICATION</scope>
</reference>
<protein>
    <recommendedName>
        <fullName evidence="2">GATA-type domain-containing protein</fullName>
    </recommendedName>
</protein>
<keyword evidence="4" id="KW-1185">Reference proteome</keyword>
<name>A0A0E0PHR5_ORYRU</name>
<keyword evidence="1" id="KW-0863">Zinc-finger</keyword>